<gene>
    <name evidence="1" type="ORF">ACFSKP_09515</name>
</gene>
<protein>
    <submittedName>
        <fullName evidence="1">DUF3891 family protein</fullName>
    </submittedName>
</protein>
<dbReference type="RefSeq" id="WP_250428280.1">
    <property type="nucleotide sequence ID" value="NZ_JALPRR010000001.1"/>
</dbReference>
<accession>A0ABW5CZP7</accession>
<dbReference type="Pfam" id="PF13030">
    <property type="entry name" value="DUF3891"/>
    <property type="match status" value="1"/>
</dbReference>
<dbReference type="EMBL" id="JBHUIM010000001">
    <property type="protein sequence ID" value="MFD2246490.1"/>
    <property type="molecule type" value="Genomic_DNA"/>
</dbReference>
<name>A0ABW5CZP7_9BACT</name>
<evidence type="ECO:0000313" key="1">
    <source>
        <dbReference type="EMBL" id="MFD2246490.1"/>
    </source>
</evidence>
<organism evidence="1 2">
    <name type="scientific">Pontibacter ruber</name>
    <dbReference type="NCBI Taxonomy" id="1343895"/>
    <lineage>
        <taxon>Bacteria</taxon>
        <taxon>Pseudomonadati</taxon>
        <taxon>Bacteroidota</taxon>
        <taxon>Cytophagia</taxon>
        <taxon>Cytophagales</taxon>
        <taxon>Hymenobacteraceae</taxon>
        <taxon>Pontibacter</taxon>
    </lineage>
</organism>
<sequence>MIVNAIPEGWEVIYQQAHGVLAAQLAYHLKPELQSRYWVETIIAIANHDDRQKQWQGKDGLTKAGAPADFTLLPVTIDQAKDLMRAVRFQSRWAALLTSMHMSYLYESERGNSKDKDLFLDEQQELQKNYRRELKIKKEEAEKAYAVLQWCDRLSLILCKNELPADERALEITAGPDGEVYFIKKLADETLQILPWPFTPDKLEVQVEYRTLQQLYFKNDDELAQALYQTKVKCKTWLLRK</sequence>
<comment type="caution">
    <text evidence="1">The sequence shown here is derived from an EMBL/GenBank/DDBJ whole genome shotgun (WGS) entry which is preliminary data.</text>
</comment>
<dbReference type="Proteomes" id="UP001597374">
    <property type="component" value="Unassembled WGS sequence"/>
</dbReference>
<reference evidence="2" key="1">
    <citation type="journal article" date="2019" name="Int. J. Syst. Evol. Microbiol.">
        <title>The Global Catalogue of Microorganisms (GCM) 10K type strain sequencing project: providing services to taxonomists for standard genome sequencing and annotation.</title>
        <authorList>
            <consortium name="The Broad Institute Genomics Platform"/>
            <consortium name="The Broad Institute Genome Sequencing Center for Infectious Disease"/>
            <person name="Wu L."/>
            <person name="Ma J."/>
        </authorList>
    </citation>
    <scope>NUCLEOTIDE SEQUENCE [LARGE SCALE GENOMIC DNA]</scope>
    <source>
        <strain evidence="2">CGMCC 4.1782</strain>
    </source>
</reference>
<proteinExistence type="predicted"/>
<dbReference type="InterPro" id="IPR024992">
    <property type="entry name" value="DUF3891"/>
</dbReference>
<keyword evidence="2" id="KW-1185">Reference proteome</keyword>
<evidence type="ECO:0000313" key="2">
    <source>
        <dbReference type="Proteomes" id="UP001597374"/>
    </source>
</evidence>